<dbReference type="Proteomes" id="UP000549971">
    <property type="component" value="Unassembled WGS sequence"/>
</dbReference>
<keyword evidence="2" id="KW-1185">Reference proteome</keyword>
<protein>
    <submittedName>
        <fullName evidence="1">Transcriptional regulator with XRE-family HTH domain</fullName>
    </submittedName>
</protein>
<name>A0A7W9J0B1_9ACTN</name>
<organism evidence="1 2">
    <name type="scientific">Kribbella italica</name>
    <dbReference type="NCBI Taxonomy" id="1540520"/>
    <lineage>
        <taxon>Bacteria</taxon>
        <taxon>Bacillati</taxon>
        <taxon>Actinomycetota</taxon>
        <taxon>Actinomycetes</taxon>
        <taxon>Propionibacteriales</taxon>
        <taxon>Kribbellaceae</taxon>
        <taxon>Kribbella</taxon>
    </lineage>
</organism>
<gene>
    <name evidence="1" type="ORF">HDA39_000025</name>
</gene>
<dbReference type="EMBL" id="JACHMY010000001">
    <property type="protein sequence ID" value="MBB5833291.1"/>
    <property type="molecule type" value="Genomic_DNA"/>
</dbReference>
<evidence type="ECO:0000313" key="2">
    <source>
        <dbReference type="Proteomes" id="UP000549971"/>
    </source>
</evidence>
<dbReference type="AlphaFoldDB" id="A0A7W9J0B1"/>
<sequence length="246" mass="27534">MNDALRRAMYAAGLGEVDIAARLDVDPKTVRRWMKGRLPHPRHRQLVAQLFEVDEPDLWPELLALPGERGRSAEMAAIYPQRSAVGRESWLELFEAAEKEIGVLAYSALFLAEDRRMIRLLEAKAEAGVAINLALGNPDGEQVAQRGRAEKIGDAMAAKIRNALVLYRPLLRHASVSLRLHDTILYNSMFRADDQLLINQHVFGIPAAQAPVFHLRRHDGGEMFAFYLESFAEIWSSAEPVDGLSV</sequence>
<proteinExistence type="predicted"/>
<reference evidence="1 2" key="1">
    <citation type="submission" date="2020-08" db="EMBL/GenBank/DDBJ databases">
        <title>Sequencing the genomes of 1000 actinobacteria strains.</title>
        <authorList>
            <person name="Klenk H.-P."/>
        </authorList>
    </citation>
    <scope>NUCLEOTIDE SEQUENCE [LARGE SCALE GENOMIC DNA]</scope>
    <source>
        <strain evidence="1 2">DSM 28967</strain>
    </source>
</reference>
<dbReference type="RefSeq" id="WP_337925575.1">
    <property type="nucleotide sequence ID" value="NZ_JACHMY010000001.1"/>
</dbReference>
<evidence type="ECO:0000313" key="1">
    <source>
        <dbReference type="EMBL" id="MBB5833291.1"/>
    </source>
</evidence>
<comment type="caution">
    <text evidence="1">The sequence shown here is derived from an EMBL/GenBank/DDBJ whole genome shotgun (WGS) entry which is preliminary data.</text>
</comment>
<accession>A0A7W9J0B1</accession>